<evidence type="ECO:0000313" key="2">
    <source>
        <dbReference type="Proteomes" id="UP001140206"/>
    </source>
</evidence>
<sequence>MEAKPPTMIDNFKEMVRSSEDFLKSNLIKSLNNNNNNNQNHSHSPVDILKRLQREAFSELMKLRDRQEKLEKMVLCQKFSKESPFRDARTYVNAAFTAIGSLLIFEDDFLESADRMEKFGSKAGVNSRLTFETVIRERDSLVAEFGATGLESLGLYRLMCRTSINDLLSLVVVPIGAQCSNFVMNSSSRKGDSDVLHASGSPIFHQYHDFAAGVTLRGLNFGASLAQLVSGPSMANATSDLDNCHFTTFSQITYKPLEDLKVSLSSLWQMRRPSSHLLKLSNLTIPLIHLKRSRDSEVLIQGYDTAGTSSSTSHSVALMVDVEYLESTKLESWVEVDKPLNENLIKFGVSFCDMPENELGWGLRVRGKGKGSLLRAERFQMEGFLNFDLGRGGNAKLQPGLVYVTEGGSRVAALVLRSSWSM</sequence>
<accession>A0AAV8EUT3</accession>
<keyword evidence="2" id="KW-1185">Reference proteome</keyword>
<dbReference type="PANTHER" id="PTHR35097:SF2">
    <property type="entry name" value="OS10G0438300 PROTEIN"/>
    <property type="match status" value="1"/>
</dbReference>
<proteinExistence type="predicted"/>
<reference evidence="1" key="1">
    <citation type="submission" date="2022-08" db="EMBL/GenBank/DDBJ databases">
        <authorList>
            <person name="Marques A."/>
        </authorList>
    </citation>
    <scope>NUCLEOTIDE SEQUENCE</scope>
    <source>
        <strain evidence="1">RhyPub2mFocal</strain>
        <tissue evidence="1">Leaves</tissue>
    </source>
</reference>
<evidence type="ECO:0000313" key="1">
    <source>
        <dbReference type="EMBL" id="KAJ4784474.1"/>
    </source>
</evidence>
<name>A0AAV8EUT3_9POAL</name>
<dbReference type="Proteomes" id="UP001140206">
    <property type="component" value="Chromosome 2"/>
</dbReference>
<dbReference type="AlphaFoldDB" id="A0AAV8EUT3"/>
<protein>
    <submittedName>
        <fullName evidence="1">GDSL esterase/lipase</fullName>
    </submittedName>
</protein>
<comment type="caution">
    <text evidence="1">The sequence shown here is derived from an EMBL/GenBank/DDBJ whole genome shotgun (WGS) entry which is preliminary data.</text>
</comment>
<dbReference type="PANTHER" id="PTHR35097">
    <property type="entry name" value="GDSL ESTERASE/LIPASE"/>
    <property type="match status" value="1"/>
</dbReference>
<gene>
    <name evidence="1" type="ORF">LUZ62_035720</name>
</gene>
<dbReference type="EMBL" id="JAMFTS010000002">
    <property type="protein sequence ID" value="KAJ4784474.1"/>
    <property type="molecule type" value="Genomic_DNA"/>
</dbReference>
<organism evidence="1 2">
    <name type="scientific">Rhynchospora pubera</name>
    <dbReference type="NCBI Taxonomy" id="906938"/>
    <lineage>
        <taxon>Eukaryota</taxon>
        <taxon>Viridiplantae</taxon>
        <taxon>Streptophyta</taxon>
        <taxon>Embryophyta</taxon>
        <taxon>Tracheophyta</taxon>
        <taxon>Spermatophyta</taxon>
        <taxon>Magnoliopsida</taxon>
        <taxon>Liliopsida</taxon>
        <taxon>Poales</taxon>
        <taxon>Cyperaceae</taxon>
        <taxon>Cyperoideae</taxon>
        <taxon>Rhynchosporeae</taxon>
        <taxon>Rhynchospora</taxon>
    </lineage>
</organism>